<feature type="non-terminal residue" evidence="3">
    <location>
        <position position="1"/>
    </location>
</feature>
<sequence length="227" mass="24160">GSTGDSAGRGEPADPGLQEPPVRDRPYPSAPEHLLVSPPPEATDPSPAPDPPAADPLLAETPREQKEEVLEVAPPRQPRDEEPPVRTRQSTVYFIKVTDDGRIRAEAVSRSGPATSSPLTKAMEALISGPSAEDLNKGLLTLLPEGTRLLSARVESGVAYLSFNEAFRFNALGVEGHLAQLQQVVLTATAFPTVEAVQILIEGQQTAYLSGDGVYIGRPLRPGDFRG</sequence>
<accession>A0A2S4JF30</accession>
<dbReference type="EMBL" id="LPWH01000129">
    <property type="protein sequence ID" value="POQ98168.1"/>
    <property type="molecule type" value="Genomic_DNA"/>
</dbReference>
<feature type="compositionally biased region" description="Pro residues" evidence="1">
    <location>
        <begin position="37"/>
        <end position="54"/>
    </location>
</feature>
<evidence type="ECO:0000313" key="3">
    <source>
        <dbReference type="EMBL" id="POQ98168.1"/>
    </source>
</evidence>
<feature type="domain" description="GerMN" evidence="2">
    <location>
        <begin position="119"/>
        <end position="210"/>
    </location>
</feature>
<feature type="region of interest" description="Disordered" evidence="1">
    <location>
        <begin position="1"/>
        <end position="90"/>
    </location>
</feature>
<dbReference type="Proteomes" id="UP000237350">
    <property type="component" value="Unassembled WGS sequence"/>
</dbReference>
<protein>
    <recommendedName>
        <fullName evidence="2">GerMN domain-containing protein</fullName>
    </recommendedName>
</protein>
<evidence type="ECO:0000259" key="2">
    <source>
        <dbReference type="SMART" id="SM00909"/>
    </source>
</evidence>
<dbReference type="InterPro" id="IPR019606">
    <property type="entry name" value="GerMN"/>
</dbReference>
<comment type="caution">
    <text evidence="3">The sequence shown here is derived from an EMBL/GenBank/DDBJ whole genome shotgun (WGS) entry which is preliminary data.</text>
</comment>
<organism evidence="3 4">
    <name type="scientific">Alkalispirochaeta sphaeroplastigenens</name>
    <dbReference type="NCBI Taxonomy" id="1187066"/>
    <lineage>
        <taxon>Bacteria</taxon>
        <taxon>Pseudomonadati</taxon>
        <taxon>Spirochaetota</taxon>
        <taxon>Spirochaetia</taxon>
        <taxon>Spirochaetales</taxon>
        <taxon>Spirochaetaceae</taxon>
        <taxon>Alkalispirochaeta</taxon>
    </lineage>
</organism>
<dbReference type="AlphaFoldDB" id="A0A2S4JF30"/>
<name>A0A2S4JF30_9SPIO</name>
<keyword evidence="4" id="KW-1185">Reference proteome</keyword>
<proteinExistence type="predicted"/>
<evidence type="ECO:0000313" key="4">
    <source>
        <dbReference type="Proteomes" id="UP000237350"/>
    </source>
</evidence>
<reference evidence="4" key="1">
    <citation type="submission" date="2015-12" db="EMBL/GenBank/DDBJ databases">
        <authorList>
            <person name="Lodha T.D."/>
            <person name="Chintalapati S."/>
            <person name="Chintalapati V.R."/>
            <person name="Sravanthi T."/>
        </authorList>
    </citation>
    <scope>NUCLEOTIDE SEQUENCE [LARGE SCALE GENOMIC DNA]</scope>
    <source>
        <strain evidence="4">JC133</strain>
    </source>
</reference>
<dbReference type="OrthoDB" id="306061at2"/>
<gene>
    <name evidence="3" type="ORF">AU468_14530</name>
</gene>
<dbReference type="Pfam" id="PF10646">
    <property type="entry name" value="Germane"/>
    <property type="match status" value="1"/>
</dbReference>
<dbReference type="SMART" id="SM00909">
    <property type="entry name" value="Germane"/>
    <property type="match status" value="1"/>
</dbReference>
<evidence type="ECO:0000256" key="1">
    <source>
        <dbReference type="SAM" id="MobiDB-lite"/>
    </source>
</evidence>
<dbReference type="RefSeq" id="WP_103681357.1">
    <property type="nucleotide sequence ID" value="NZ_LPWH01000129.1"/>
</dbReference>